<gene>
    <name evidence="2" type="ORF">FHW12_003963</name>
</gene>
<organism evidence="2 3">
    <name type="scientific">Dokdonella fugitiva</name>
    <dbReference type="NCBI Taxonomy" id="328517"/>
    <lineage>
        <taxon>Bacteria</taxon>
        <taxon>Pseudomonadati</taxon>
        <taxon>Pseudomonadota</taxon>
        <taxon>Gammaproteobacteria</taxon>
        <taxon>Lysobacterales</taxon>
        <taxon>Rhodanobacteraceae</taxon>
        <taxon>Dokdonella</taxon>
    </lineage>
</organism>
<dbReference type="EMBL" id="JACGXL010000008">
    <property type="protein sequence ID" value="MBA8889716.1"/>
    <property type="molecule type" value="Genomic_DNA"/>
</dbReference>
<accession>A0A839F576</accession>
<feature type="transmembrane region" description="Helical" evidence="1">
    <location>
        <begin position="78"/>
        <end position="99"/>
    </location>
</feature>
<keyword evidence="1" id="KW-0472">Membrane</keyword>
<keyword evidence="1" id="KW-1133">Transmembrane helix</keyword>
<keyword evidence="3" id="KW-1185">Reference proteome</keyword>
<proteinExistence type="predicted"/>
<evidence type="ECO:0000256" key="1">
    <source>
        <dbReference type="SAM" id="Phobius"/>
    </source>
</evidence>
<feature type="transmembrane region" description="Helical" evidence="1">
    <location>
        <begin position="54"/>
        <end position="71"/>
    </location>
</feature>
<name>A0A839F576_9GAMM</name>
<keyword evidence="1" id="KW-0812">Transmembrane</keyword>
<dbReference type="Proteomes" id="UP000550401">
    <property type="component" value="Unassembled WGS sequence"/>
</dbReference>
<comment type="caution">
    <text evidence="2">The sequence shown here is derived from an EMBL/GenBank/DDBJ whole genome shotgun (WGS) entry which is preliminary data.</text>
</comment>
<evidence type="ECO:0000313" key="3">
    <source>
        <dbReference type="Proteomes" id="UP000550401"/>
    </source>
</evidence>
<reference evidence="2 3" key="1">
    <citation type="submission" date="2020-07" db="EMBL/GenBank/DDBJ databases">
        <title>Genomic Encyclopedia of Type Strains, Phase IV (KMG-V): Genome sequencing to study the core and pangenomes of soil and plant-associated prokaryotes.</title>
        <authorList>
            <person name="Whitman W."/>
        </authorList>
    </citation>
    <scope>NUCLEOTIDE SEQUENCE [LARGE SCALE GENOMIC DNA]</scope>
    <source>
        <strain evidence="2 3">RH2WT43</strain>
    </source>
</reference>
<evidence type="ECO:0000313" key="2">
    <source>
        <dbReference type="EMBL" id="MBA8889716.1"/>
    </source>
</evidence>
<dbReference type="AlphaFoldDB" id="A0A839F576"/>
<dbReference type="RefSeq" id="WP_182532759.1">
    <property type="nucleotide sequence ID" value="NZ_JACGXL010000008.1"/>
</dbReference>
<feature type="transmembrane region" description="Helical" evidence="1">
    <location>
        <begin position="111"/>
        <end position="131"/>
    </location>
</feature>
<protein>
    <submittedName>
        <fullName evidence="2">Uncharacterized protein</fullName>
    </submittedName>
</protein>
<sequence length="138" mass="14268">MDTNVAMKGRALLLCIGLASGVVVLAPMIGYARLGMMQAGSAWATSSSLSLADVLPVALGTLLFLVSLGAAKYRAAVIACGALIGIALYETCILVMYPPLTDGSLHSNGTVYGPTLVLLALASVSFWKVMFARRSDTA</sequence>